<feature type="domain" description="ATP-grasp" evidence="2">
    <location>
        <begin position="233"/>
        <end position="491"/>
    </location>
</feature>
<protein>
    <recommendedName>
        <fullName evidence="2">ATP-grasp domain-containing protein</fullName>
    </recommendedName>
</protein>
<sequence>MQIDQSNFLLPGNVHSRKAVMRATSAAAAGQVVDPKAVTSLRRTLAFMRPAILDFAGWRRLRRSETGWPAAAVAEVMAVIVQRYVGWPVAYCAYRPADDAEGAEVAETAPAFQQAQGTAVFQTTDAQVGLAAAQAGFAVVQALVDGFTGAELRRVVRSQLRGFMDATLPVTPSAHSLLLAQVAGERGIPWQVVGGSGYVRIGLGRQACIVKGTESTLTSAIGVKMASDKSLANRLLAEAGLPVPRQRTARTEKAALAAGRELGYPLVVKPIDGNMGRDVTIGVSNEAEMRKAFARAVSQSNEAVIETLIPGEETRLLVAGGKFLAAMNRQPAHVTGDGSHTVAELVKEENKRPERDSLLKRSHALMKPIQLDEDALGVLAQQGLTVDSIAEAGRQVFLRRESNLSRGGSPLDVTDKVHPSIRRVAEATARTLRLDVCGIDFVTTDFTRPWQETGGAICEVNSRPGVYSQIMATPEERRDVILEGLFNALVGEGEYRGLPVVALVGAPEATARMCETLETRAQRSGRKLGVVGEASGLAPSCQPLQTMADLFQADSLDAALIVLTPHDLLERGLGLPRVAAAVTWPDLGSPTPTVHGILGRIAGDAVLMADDPATTERAAAALGLPS</sequence>
<proteinExistence type="predicted"/>
<evidence type="ECO:0000259" key="2">
    <source>
        <dbReference type="PROSITE" id="PS50975"/>
    </source>
</evidence>
<dbReference type="RefSeq" id="WP_268944080.1">
    <property type="nucleotide sequence ID" value="NZ_JAPTYD010000060.1"/>
</dbReference>
<evidence type="ECO:0000313" key="3">
    <source>
        <dbReference type="EMBL" id="MCZ0963983.1"/>
    </source>
</evidence>
<dbReference type="PROSITE" id="PS50975">
    <property type="entry name" value="ATP_GRASP"/>
    <property type="match status" value="1"/>
</dbReference>
<dbReference type="InterPro" id="IPR013815">
    <property type="entry name" value="ATP_grasp_subdomain_1"/>
</dbReference>
<gene>
    <name evidence="3" type="ORF">OU682_20535</name>
</gene>
<comment type="caution">
    <text evidence="3">The sequence shown here is derived from an EMBL/GenBank/DDBJ whole genome shotgun (WGS) entry which is preliminary data.</text>
</comment>
<dbReference type="InterPro" id="IPR011761">
    <property type="entry name" value="ATP-grasp"/>
</dbReference>
<dbReference type="InterPro" id="IPR005479">
    <property type="entry name" value="CPAse_ATP-bd"/>
</dbReference>
<evidence type="ECO:0000313" key="4">
    <source>
        <dbReference type="Proteomes" id="UP001149822"/>
    </source>
</evidence>
<dbReference type="PANTHER" id="PTHR21621">
    <property type="entry name" value="RIBOSOMAL PROTEIN S6 MODIFICATION PROTEIN"/>
    <property type="match status" value="1"/>
</dbReference>
<name>A0ABT4JCA8_9RHOB</name>
<dbReference type="EMBL" id="JAPTYD010000060">
    <property type="protein sequence ID" value="MCZ0963983.1"/>
    <property type="molecule type" value="Genomic_DNA"/>
</dbReference>
<dbReference type="PANTHER" id="PTHR21621:SF0">
    <property type="entry name" value="BETA-CITRYLGLUTAMATE SYNTHASE B-RELATED"/>
    <property type="match status" value="1"/>
</dbReference>
<dbReference type="Proteomes" id="UP001149822">
    <property type="component" value="Unassembled WGS sequence"/>
</dbReference>
<dbReference type="Gene3D" id="3.30.470.20">
    <property type="entry name" value="ATP-grasp fold, B domain"/>
    <property type="match status" value="1"/>
</dbReference>
<evidence type="ECO:0000256" key="1">
    <source>
        <dbReference type="PROSITE-ProRule" id="PRU00409"/>
    </source>
</evidence>
<keyword evidence="1" id="KW-0067">ATP-binding</keyword>
<dbReference type="Gene3D" id="3.30.1490.20">
    <property type="entry name" value="ATP-grasp fold, A domain"/>
    <property type="match status" value="1"/>
</dbReference>
<organism evidence="3 4">
    <name type="scientific">Paracoccus benzoatiresistens</name>
    <dbReference type="NCBI Taxonomy" id="2997341"/>
    <lineage>
        <taxon>Bacteria</taxon>
        <taxon>Pseudomonadati</taxon>
        <taxon>Pseudomonadota</taxon>
        <taxon>Alphaproteobacteria</taxon>
        <taxon>Rhodobacterales</taxon>
        <taxon>Paracoccaceae</taxon>
        <taxon>Paracoccus</taxon>
    </lineage>
</organism>
<keyword evidence="4" id="KW-1185">Reference proteome</keyword>
<dbReference type="SUPFAM" id="SSF56059">
    <property type="entry name" value="Glutathione synthetase ATP-binding domain-like"/>
    <property type="match status" value="1"/>
</dbReference>
<accession>A0ABT4JCA8</accession>
<dbReference type="Pfam" id="PF02786">
    <property type="entry name" value="CPSase_L_D2"/>
    <property type="match status" value="1"/>
</dbReference>
<keyword evidence="1" id="KW-0547">Nucleotide-binding</keyword>
<reference evidence="3" key="1">
    <citation type="submission" date="2022-12" db="EMBL/GenBank/DDBJ databases">
        <title>Paracoccus sp. EF6 isolated from a lake water.</title>
        <authorList>
            <person name="Liu H."/>
        </authorList>
    </citation>
    <scope>NUCLEOTIDE SEQUENCE</scope>
    <source>
        <strain evidence="3">EF6</strain>
    </source>
</reference>